<reference evidence="6 7" key="1">
    <citation type="submission" date="2021-08" db="EMBL/GenBank/DDBJ databases">
        <authorList>
            <person name="Peeters C."/>
        </authorList>
    </citation>
    <scope>NUCLEOTIDE SEQUENCE [LARGE SCALE GENOMIC DNA]</scope>
    <source>
        <strain evidence="6 7">LMG 21510</strain>
    </source>
</reference>
<protein>
    <recommendedName>
        <fullName evidence="4">Glutathione peroxidase</fullName>
    </recommendedName>
</protein>
<dbReference type="RefSeq" id="WP_222208311.1">
    <property type="nucleotide sequence ID" value="NZ_CAJZAH010000003.1"/>
</dbReference>
<keyword evidence="3 4" id="KW-0560">Oxidoreductase</keyword>
<dbReference type="CDD" id="cd00340">
    <property type="entry name" value="GSH_Peroxidase"/>
    <property type="match status" value="1"/>
</dbReference>
<dbReference type="PROSITE" id="PS00763">
    <property type="entry name" value="GLUTATHIONE_PEROXID_2"/>
    <property type="match status" value="1"/>
</dbReference>
<comment type="caution">
    <text evidence="6">The sequence shown here is derived from an EMBL/GenBank/DDBJ whole genome shotgun (WGS) entry which is preliminary data.</text>
</comment>
<dbReference type="PROSITE" id="PS51352">
    <property type="entry name" value="THIOREDOXIN_2"/>
    <property type="match status" value="1"/>
</dbReference>
<accession>A0ABM8XAQ0</accession>
<dbReference type="PROSITE" id="PS51355">
    <property type="entry name" value="GLUTATHIONE_PEROXID_3"/>
    <property type="match status" value="1"/>
</dbReference>
<evidence type="ECO:0000256" key="1">
    <source>
        <dbReference type="ARBA" id="ARBA00006926"/>
    </source>
</evidence>
<dbReference type="Proteomes" id="UP000721236">
    <property type="component" value="Unassembled WGS sequence"/>
</dbReference>
<feature type="domain" description="Thioredoxin" evidence="5">
    <location>
        <begin position="6"/>
        <end position="168"/>
    </location>
</feature>
<organism evidence="6 7">
    <name type="scientific">Cupriavidus respiraculi</name>
    <dbReference type="NCBI Taxonomy" id="195930"/>
    <lineage>
        <taxon>Bacteria</taxon>
        <taxon>Pseudomonadati</taxon>
        <taxon>Pseudomonadota</taxon>
        <taxon>Betaproteobacteria</taxon>
        <taxon>Burkholderiales</taxon>
        <taxon>Burkholderiaceae</taxon>
        <taxon>Cupriavidus</taxon>
    </lineage>
</organism>
<dbReference type="PROSITE" id="PS00460">
    <property type="entry name" value="GLUTATHIONE_PEROXID_1"/>
    <property type="match status" value="1"/>
</dbReference>
<dbReference type="PANTHER" id="PTHR11592:SF78">
    <property type="entry name" value="GLUTATHIONE PEROXIDASE"/>
    <property type="match status" value="1"/>
</dbReference>
<evidence type="ECO:0000313" key="6">
    <source>
        <dbReference type="EMBL" id="CAG9177065.1"/>
    </source>
</evidence>
<dbReference type="Gene3D" id="3.40.30.10">
    <property type="entry name" value="Glutaredoxin"/>
    <property type="match status" value="1"/>
</dbReference>
<gene>
    <name evidence="6" type="primary">gpx1</name>
    <name evidence="6" type="ORF">LMG21510_03200</name>
</gene>
<name>A0ABM8XAQ0_9BURK</name>
<dbReference type="InterPro" id="IPR036249">
    <property type="entry name" value="Thioredoxin-like_sf"/>
</dbReference>
<proteinExistence type="inferred from homology"/>
<dbReference type="GO" id="GO:0004601">
    <property type="term" value="F:peroxidase activity"/>
    <property type="evidence" value="ECO:0007669"/>
    <property type="project" value="UniProtKB-KW"/>
</dbReference>
<keyword evidence="7" id="KW-1185">Reference proteome</keyword>
<dbReference type="Pfam" id="PF00255">
    <property type="entry name" value="GSHPx"/>
    <property type="match status" value="1"/>
</dbReference>
<dbReference type="EMBL" id="CAJZAH010000003">
    <property type="protein sequence ID" value="CAG9177065.1"/>
    <property type="molecule type" value="Genomic_DNA"/>
</dbReference>
<evidence type="ECO:0000313" key="7">
    <source>
        <dbReference type="Proteomes" id="UP000721236"/>
    </source>
</evidence>
<evidence type="ECO:0000256" key="4">
    <source>
        <dbReference type="RuleBase" id="RU000499"/>
    </source>
</evidence>
<dbReference type="PRINTS" id="PR01011">
    <property type="entry name" value="GLUTPROXDASE"/>
</dbReference>
<dbReference type="PIRSF" id="PIRSF000303">
    <property type="entry name" value="Glutathion_perox"/>
    <property type="match status" value="1"/>
</dbReference>
<evidence type="ECO:0000256" key="3">
    <source>
        <dbReference type="ARBA" id="ARBA00023002"/>
    </source>
</evidence>
<evidence type="ECO:0000256" key="2">
    <source>
        <dbReference type="ARBA" id="ARBA00022559"/>
    </source>
</evidence>
<dbReference type="PANTHER" id="PTHR11592">
    <property type="entry name" value="GLUTATHIONE PEROXIDASE"/>
    <property type="match status" value="1"/>
</dbReference>
<evidence type="ECO:0000259" key="5">
    <source>
        <dbReference type="PROSITE" id="PS51352"/>
    </source>
</evidence>
<dbReference type="SUPFAM" id="SSF52833">
    <property type="entry name" value="Thioredoxin-like"/>
    <property type="match status" value="1"/>
</dbReference>
<dbReference type="InterPro" id="IPR000889">
    <property type="entry name" value="Glutathione_peroxidase"/>
</dbReference>
<dbReference type="InterPro" id="IPR013766">
    <property type="entry name" value="Thioredoxin_domain"/>
</dbReference>
<dbReference type="InterPro" id="IPR029760">
    <property type="entry name" value="GPX_CS"/>
</dbReference>
<keyword evidence="2 4" id="KW-0575">Peroxidase</keyword>
<comment type="similarity">
    <text evidence="1 4">Belongs to the glutathione peroxidase family.</text>
</comment>
<sequence>MQDAKPNARSNVFQFEASSLAGQPVPLSQFEGRVLLIVNTASECGFTPQYAGLQQLHDKYAARGFEVLGFPCNQFGKQEPGDAQQIGQFCETRFGVGFPMFAKIDVNGANAHPLYRWLTAEAPGLLGIGAIKWNFTKFLLRRDGTVFKRYAPQTKPAEIEKDIEALLAGPAA</sequence>
<dbReference type="InterPro" id="IPR029759">
    <property type="entry name" value="GPX_AS"/>
</dbReference>